<dbReference type="PANTHER" id="PTHR13966">
    <property type="entry name" value="ENDONUCLEASE RELATED"/>
    <property type="match status" value="1"/>
</dbReference>
<dbReference type="Pfam" id="PF01223">
    <property type="entry name" value="Endonuclease_NS"/>
    <property type="match status" value="1"/>
</dbReference>
<comment type="cofactor">
    <cofactor evidence="1">
        <name>Mg(2+)</name>
        <dbReference type="ChEBI" id="CHEBI:18420"/>
    </cofactor>
</comment>
<dbReference type="GO" id="GO:0004521">
    <property type="term" value="F:RNA endonuclease activity"/>
    <property type="evidence" value="ECO:0007669"/>
    <property type="project" value="TreeGrafter"/>
</dbReference>
<evidence type="ECO:0000256" key="8">
    <source>
        <dbReference type="PIRSR" id="PIRSR640255-1"/>
    </source>
</evidence>
<dbReference type="SMART" id="SM00892">
    <property type="entry name" value="Endonuclease_NS"/>
    <property type="match status" value="1"/>
</dbReference>
<feature type="compositionally biased region" description="Basic residues" evidence="10">
    <location>
        <begin position="431"/>
        <end position="443"/>
    </location>
</feature>
<dbReference type="InterPro" id="IPR044929">
    <property type="entry name" value="DNA/RNA_non-sp_Endonuclease_sf"/>
</dbReference>
<gene>
    <name evidence="14" type="ORF">JKF63_06319</name>
</gene>
<keyword evidence="3" id="KW-0540">Nuclease</keyword>
<feature type="compositionally biased region" description="Polar residues" evidence="10">
    <location>
        <begin position="447"/>
        <end position="461"/>
    </location>
</feature>
<dbReference type="InterPro" id="IPR044925">
    <property type="entry name" value="His-Me_finger_sf"/>
</dbReference>
<evidence type="ECO:0000256" key="4">
    <source>
        <dbReference type="ARBA" id="ARBA00022723"/>
    </source>
</evidence>
<dbReference type="EMBL" id="JAFJZO010000013">
    <property type="protein sequence ID" value="KAG5509614.1"/>
    <property type="molecule type" value="Genomic_DNA"/>
</dbReference>
<proteinExistence type="inferred from homology"/>
<feature type="region of interest" description="Disordered" evidence="10">
    <location>
        <begin position="398"/>
        <end position="467"/>
    </location>
</feature>
<reference evidence="14 15" key="1">
    <citation type="submission" date="2021-02" db="EMBL/GenBank/DDBJ databases">
        <title>Porcisia hertigi Genome sequencing and assembly.</title>
        <authorList>
            <person name="Almutairi H."/>
            <person name="Gatherer D."/>
        </authorList>
    </citation>
    <scope>NUCLEOTIDE SEQUENCE [LARGE SCALE GENOMIC DNA]</scope>
    <source>
        <strain evidence="14 15">C119</strain>
    </source>
</reference>
<dbReference type="PANTHER" id="PTHR13966:SF5">
    <property type="entry name" value="ENDONUCLEASE G, MITOCHONDRIAL"/>
    <property type="match status" value="1"/>
</dbReference>
<comment type="caution">
    <text evidence="14">The sequence shown here is derived from an EMBL/GenBank/DDBJ whole genome shotgun (WGS) entry which is preliminary data.</text>
</comment>
<dbReference type="GO" id="GO:0005743">
    <property type="term" value="C:mitochondrial inner membrane"/>
    <property type="evidence" value="ECO:0007669"/>
    <property type="project" value="TreeGrafter"/>
</dbReference>
<evidence type="ECO:0000256" key="9">
    <source>
        <dbReference type="PIRSR" id="PIRSR640255-2"/>
    </source>
</evidence>
<dbReference type="InterPro" id="IPR040255">
    <property type="entry name" value="Non-specific_endonuclease"/>
</dbReference>
<evidence type="ECO:0000256" key="5">
    <source>
        <dbReference type="ARBA" id="ARBA00022759"/>
    </source>
</evidence>
<feature type="transmembrane region" description="Helical" evidence="11">
    <location>
        <begin position="45"/>
        <end position="68"/>
    </location>
</feature>
<dbReference type="Proteomes" id="UP000674318">
    <property type="component" value="Chromosome 13"/>
</dbReference>
<dbReference type="GO" id="GO:0046872">
    <property type="term" value="F:metal ion binding"/>
    <property type="evidence" value="ECO:0007669"/>
    <property type="project" value="UniProtKB-KW"/>
</dbReference>
<dbReference type="InterPro" id="IPR020821">
    <property type="entry name" value="ENPP1-3/EXOG-like_nuc-like"/>
</dbReference>
<accession>A0A836LF16</accession>
<organism evidence="14 15">
    <name type="scientific">Porcisia hertigi</name>
    <dbReference type="NCBI Taxonomy" id="2761500"/>
    <lineage>
        <taxon>Eukaryota</taxon>
        <taxon>Discoba</taxon>
        <taxon>Euglenozoa</taxon>
        <taxon>Kinetoplastea</taxon>
        <taxon>Metakinetoplastina</taxon>
        <taxon>Trypanosomatida</taxon>
        <taxon>Trypanosomatidae</taxon>
        <taxon>Leishmaniinae</taxon>
        <taxon>Porcisia</taxon>
    </lineage>
</organism>
<feature type="region of interest" description="Disordered" evidence="10">
    <location>
        <begin position="585"/>
        <end position="617"/>
    </location>
</feature>
<dbReference type="Gene3D" id="3.40.570.10">
    <property type="entry name" value="Extracellular Endonuclease, subunit A"/>
    <property type="match status" value="1"/>
</dbReference>
<dbReference type="InterPro" id="IPR001604">
    <property type="entry name" value="Endo_G_ENPP1-like_dom"/>
</dbReference>
<evidence type="ECO:0000256" key="11">
    <source>
        <dbReference type="SAM" id="Phobius"/>
    </source>
</evidence>
<evidence type="ECO:0000256" key="6">
    <source>
        <dbReference type="ARBA" id="ARBA00022801"/>
    </source>
</evidence>
<dbReference type="SUPFAM" id="SSF54060">
    <property type="entry name" value="His-Me finger endonucleases"/>
    <property type="match status" value="1"/>
</dbReference>
<dbReference type="RefSeq" id="XP_067758766.1">
    <property type="nucleotide sequence ID" value="XM_067902269.1"/>
</dbReference>
<dbReference type="GO" id="GO:0003676">
    <property type="term" value="F:nucleic acid binding"/>
    <property type="evidence" value="ECO:0007669"/>
    <property type="project" value="InterPro"/>
</dbReference>
<dbReference type="KEGG" id="phet:94292346"/>
<evidence type="ECO:0000256" key="10">
    <source>
        <dbReference type="SAM" id="MobiDB-lite"/>
    </source>
</evidence>
<evidence type="ECO:0000256" key="3">
    <source>
        <dbReference type="ARBA" id="ARBA00022722"/>
    </source>
</evidence>
<evidence type="ECO:0000256" key="1">
    <source>
        <dbReference type="ARBA" id="ARBA00001946"/>
    </source>
</evidence>
<dbReference type="GeneID" id="94292346"/>
<sequence length="821" mass="90229">MLPEHTCYTSALPHGARAHPKPRPPLFLDVPTFTASTTLSWSFTVVWLTCATAAIAGACGVIVGARLLPWLNCRTTRLYNQREAKHRNPLLLLPSPTAVTQPRWWRWLCLASASRKNPALHSVGEARRLDRGHAAEWLVACTGHLWLPQRISQPTLLRLYSPVRSSRQGCTDRDTNKEIQWGTYMLNRAAHPLLKRPTVATATKSPSTSCGSWALSALARLTRAPLQQWQPLPQHMVDVFVSTTPPGTEKPCATAPAAASPLICLPRQGFALLYDPVARLSVWCGYFLTQTTVERARQQSRYMTFFTDRSLAKSARRVPVELRARGYDRGHLAPHASVAGNTQTAIEAALLSNVQLQHCQINRGVWRWLETATRAYVRQRSLADAPCAVSSQLRHARTQRVAGAVGPEAAHSSEAARSREAGPPYTTPHRGAGRACRRRRRPLKSASGVSLSPIPGSSTCGSAAKWSGSAKGVRQGSLRDGGELITRLLALSDVESGASVHLTPHDEGARGCVPRITRCCQAWWRRLWLGSAPPCSFHLGRQVAVNVGPLYFRQAHHVEQVHHSSRGAAAVRGCPATAAVSSATISLAPPPSSPSRRANQRQRSGDTVLPPKRSLSSPSESLYIPDAFFFSLWDVHTHQHVHLVVPNHPDAAAVRAVTAAVAARRPAAAAAAAAREAASKSSVPPRQCHLATHPPPPTSSSDDLEMALRSLAVSTLKLEELFAESLVELRSRCISVSVPDAARRRTSASICHGLSPVALRTRFRFYPVYRQRWMWQCTLRRGGQFLWQSSWRHLCVCLSLYVCVCVVYVRPHVWDYEMLEL</sequence>
<keyword evidence="11" id="KW-0472">Membrane</keyword>
<dbReference type="InterPro" id="IPR018524">
    <property type="entry name" value="DNA/RNA_endonuclease_AS"/>
</dbReference>
<dbReference type="GO" id="GO:0000014">
    <property type="term" value="F:single-stranded DNA endodeoxyribonuclease activity"/>
    <property type="evidence" value="ECO:0007669"/>
    <property type="project" value="TreeGrafter"/>
</dbReference>
<dbReference type="OrthoDB" id="266836at2759"/>
<evidence type="ECO:0000259" key="13">
    <source>
        <dbReference type="SMART" id="SM00892"/>
    </source>
</evidence>
<feature type="region of interest" description="Disordered" evidence="10">
    <location>
        <begin position="676"/>
        <end position="702"/>
    </location>
</feature>
<evidence type="ECO:0000313" key="14">
    <source>
        <dbReference type="EMBL" id="KAG5509614.1"/>
    </source>
</evidence>
<evidence type="ECO:0000256" key="7">
    <source>
        <dbReference type="ARBA" id="ARBA00022842"/>
    </source>
</evidence>
<dbReference type="PROSITE" id="PS01070">
    <property type="entry name" value="NUCLEASE_NON_SPEC"/>
    <property type="match status" value="1"/>
</dbReference>
<keyword evidence="11" id="KW-1133">Transmembrane helix</keyword>
<comment type="similarity">
    <text evidence="2">Belongs to the DNA/RNA non-specific endonuclease family.</text>
</comment>
<keyword evidence="11" id="KW-0812">Transmembrane</keyword>
<feature type="binding site" evidence="9">
    <location>
        <position position="362"/>
    </location>
    <ligand>
        <name>Mg(2+)</name>
        <dbReference type="ChEBI" id="CHEBI:18420"/>
        <note>catalytic</note>
    </ligand>
</feature>
<name>A0A836LF16_9TRYP</name>
<evidence type="ECO:0000313" key="15">
    <source>
        <dbReference type="Proteomes" id="UP000674318"/>
    </source>
</evidence>
<keyword evidence="5" id="KW-0255">Endonuclease</keyword>
<feature type="active site" description="Proton acceptor" evidence="8">
    <location>
        <position position="331"/>
    </location>
</feature>
<dbReference type="GO" id="GO:0005634">
    <property type="term" value="C:nucleus"/>
    <property type="evidence" value="ECO:0007669"/>
    <property type="project" value="TreeGrafter"/>
</dbReference>
<evidence type="ECO:0000259" key="12">
    <source>
        <dbReference type="SMART" id="SM00477"/>
    </source>
</evidence>
<keyword evidence="6" id="KW-0378">Hydrolase</keyword>
<feature type="domain" description="ENPP1-3/EXOG-like endonuclease/phosphodiesterase" evidence="12">
    <location>
        <begin position="267"/>
        <end position="458"/>
    </location>
</feature>
<keyword evidence="15" id="KW-1185">Reference proteome</keyword>
<evidence type="ECO:0000256" key="2">
    <source>
        <dbReference type="ARBA" id="ARBA00010052"/>
    </source>
</evidence>
<dbReference type="SMART" id="SM00477">
    <property type="entry name" value="NUC"/>
    <property type="match status" value="1"/>
</dbReference>
<evidence type="ECO:0008006" key="16">
    <source>
        <dbReference type="Google" id="ProtNLM"/>
    </source>
</evidence>
<feature type="domain" description="DNA/RNA non-specific endonuclease/pyrophosphatase/phosphodiesterase" evidence="13">
    <location>
        <begin position="266"/>
        <end position="452"/>
    </location>
</feature>
<protein>
    <recommendedName>
        <fullName evidence="16">DNA/RNA non-specific endonuclease</fullName>
    </recommendedName>
</protein>
<dbReference type="AlphaFoldDB" id="A0A836LF16"/>
<keyword evidence="7" id="KW-0460">Magnesium</keyword>
<keyword evidence="4 9" id="KW-0479">Metal-binding</keyword>